<evidence type="ECO:0000313" key="4">
    <source>
        <dbReference type="WBParaSite" id="PSU_v2.g15337.t1"/>
    </source>
</evidence>
<sequence length="288" mass="34321">MDRYSSSSHSRQHYSSSSSSSRNHYDRDERRRKRSRSRSPRYPSSYSRHEKTRREFEIEVEALQEENKELRGQIEQYRAQITNVSLGQVQAESRAAHWEHETNRINVSYQECTKVLMALRQGVDELERQKQRYIDEASKAQKERDIADLTSQNYRQQIEVAQDRNIALVKKCEVYVEENKAYKEKVNTFETELKELRPVLGKLETELNKAQKDNKIYHEENAVLREKEKSWINERKDFEKKLLIKEALAAAERKNNHRNENIKANGLVNGIENEKITERYWGLKVMWN</sequence>
<dbReference type="Proteomes" id="UP000887577">
    <property type="component" value="Unplaced"/>
</dbReference>
<accession>A0A914Y7A5</accession>
<reference evidence="4" key="1">
    <citation type="submission" date="2022-11" db="UniProtKB">
        <authorList>
            <consortium name="WormBaseParasite"/>
        </authorList>
    </citation>
    <scope>IDENTIFICATION</scope>
</reference>
<feature type="region of interest" description="Disordered" evidence="2">
    <location>
        <begin position="1"/>
        <end position="52"/>
    </location>
</feature>
<keyword evidence="3" id="KW-1185">Reference proteome</keyword>
<protein>
    <submittedName>
        <fullName evidence="4">Uncharacterized protein</fullName>
    </submittedName>
</protein>
<proteinExistence type="predicted"/>
<dbReference type="WBParaSite" id="PSU_v2.g15337.t1">
    <property type="protein sequence ID" value="PSU_v2.g15337.t1"/>
    <property type="gene ID" value="PSU_v2.g15337"/>
</dbReference>
<feature type="compositionally biased region" description="Low complexity" evidence="2">
    <location>
        <begin position="1"/>
        <end position="22"/>
    </location>
</feature>
<feature type="coiled-coil region" evidence="1">
    <location>
        <begin position="109"/>
        <end position="143"/>
    </location>
</feature>
<name>A0A914Y7A5_9BILA</name>
<evidence type="ECO:0000313" key="3">
    <source>
        <dbReference type="Proteomes" id="UP000887577"/>
    </source>
</evidence>
<organism evidence="3 4">
    <name type="scientific">Panagrolaimus superbus</name>
    <dbReference type="NCBI Taxonomy" id="310955"/>
    <lineage>
        <taxon>Eukaryota</taxon>
        <taxon>Metazoa</taxon>
        <taxon>Ecdysozoa</taxon>
        <taxon>Nematoda</taxon>
        <taxon>Chromadorea</taxon>
        <taxon>Rhabditida</taxon>
        <taxon>Tylenchina</taxon>
        <taxon>Panagrolaimomorpha</taxon>
        <taxon>Panagrolaimoidea</taxon>
        <taxon>Panagrolaimidae</taxon>
        <taxon>Panagrolaimus</taxon>
    </lineage>
</organism>
<feature type="compositionally biased region" description="Basic residues" evidence="2">
    <location>
        <begin position="30"/>
        <end position="39"/>
    </location>
</feature>
<feature type="coiled-coil region" evidence="1">
    <location>
        <begin position="172"/>
        <end position="227"/>
    </location>
</feature>
<evidence type="ECO:0000256" key="1">
    <source>
        <dbReference type="SAM" id="Coils"/>
    </source>
</evidence>
<dbReference type="AlphaFoldDB" id="A0A914Y7A5"/>
<keyword evidence="1" id="KW-0175">Coiled coil</keyword>
<evidence type="ECO:0000256" key="2">
    <source>
        <dbReference type="SAM" id="MobiDB-lite"/>
    </source>
</evidence>